<evidence type="ECO:0000256" key="2">
    <source>
        <dbReference type="ARBA" id="ARBA00011738"/>
    </source>
</evidence>
<reference evidence="12 13" key="1">
    <citation type="journal article" date="2020" name="bioRxiv">
        <title>A chromosome-scale genome assembly for the Fusarium oxysporum strain Fo5176 to establish a model Arabidopsis-fungal pathosystem.</title>
        <authorList>
            <person name="Fokkens L."/>
            <person name="Guo L."/>
            <person name="Dora S."/>
            <person name="Wang B."/>
            <person name="Ye K."/>
            <person name="Sanchez-Rodriguez C."/>
            <person name="Croll D."/>
        </authorList>
    </citation>
    <scope>NUCLEOTIDE SEQUENCE [LARGE SCALE GENOMIC DNA]</scope>
    <source>
        <strain evidence="12 13">Fo5176</strain>
    </source>
</reference>
<dbReference type="Gene3D" id="3.40.440.10">
    <property type="entry name" value="Adenylosuccinate Synthetase, subunit A, domain 1"/>
    <property type="match status" value="1"/>
</dbReference>
<dbReference type="InterPro" id="IPR042110">
    <property type="entry name" value="Adenylosuccinate_synth_dom2"/>
</dbReference>
<dbReference type="InterPro" id="IPR001114">
    <property type="entry name" value="Adenylosuccinate_synthetase"/>
</dbReference>
<proteinExistence type="inferred from homology"/>
<dbReference type="EC" id="6.3.4.4" evidence="10 11"/>
<gene>
    <name evidence="12" type="ORF">HZS61_012574</name>
</gene>
<dbReference type="FunFam" id="1.10.300.10:FF:000001">
    <property type="entry name" value="Adenylosuccinate synthetase"/>
    <property type="match status" value="1"/>
</dbReference>
<dbReference type="AlphaFoldDB" id="A0A8H6LMN0"/>
<dbReference type="GO" id="GO:0046040">
    <property type="term" value="P:IMP metabolic process"/>
    <property type="evidence" value="ECO:0007669"/>
    <property type="project" value="TreeGrafter"/>
</dbReference>
<dbReference type="NCBIfam" id="TIGR00184">
    <property type="entry name" value="purA"/>
    <property type="match status" value="1"/>
</dbReference>
<dbReference type="EMBL" id="JACDXP010000005">
    <property type="protein sequence ID" value="KAF6524075.1"/>
    <property type="molecule type" value="Genomic_DNA"/>
</dbReference>
<protein>
    <recommendedName>
        <fullName evidence="10 11">Adenylosuccinate synthetase</fullName>
        <shortName evidence="10">AMPSase</shortName>
        <shortName evidence="10">AdSS</shortName>
        <ecNumber evidence="10 11">6.3.4.4</ecNumber>
    </recommendedName>
    <alternativeName>
        <fullName evidence="10">IMP--aspartate ligase</fullName>
    </alternativeName>
</protein>
<feature type="active site" description="Proton donor" evidence="10">
    <location>
        <position position="41"/>
    </location>
</feature>
<comment type="caution">
    <text evidence="10">Lacks conserved residue(s) required for the propagation of feature annotation.</text>
</comment>
<comment type="catalytic activity">
    <reaction evidence="10 11">
        <text>IMP + L-aspartate + GTP = N(6)-(1,2-dicarboxyethyl)-AMP + GDP + phosphate + 2 H(+)</text>
        <dbReference type="Rhea" id="RHEA:15753"/>
        <dbReference type="ChEBI" id="CHEBI:15378"/>
        <dbReference type="ChEBI" id="CHEBI:29991"/>
        <dbReference type="ChEBI" id="CHEBI:37565"/>
        <dbReference type="ChEBI" id="CHEBI:43474"/>
        <dbReference type="ChEBI" id="CHEBI:57567"/>
        <dbReference type="ChEBI" id="CHEBI:58053"/>
        <dbReference type="ChEBI" id="CHEBI:58189"/>
        <dbReference type="EC" id="6.3.4.4"/>
    </reaction>
</comment>
<keyword evidence="6 10" id="KW-0547">Nucleotide-binding</keyword>
<dbReference type="FunFam" id="3.90.170.10:FF:000001">
    <property type="entry name" value="Adenylosuccinate synthetase"/>
    <property type="match status" value="1"/>
</dbReference>
<dbReference type="GO" id="GO:0005525">
    <property type="term" value="F:GTP binding"/>
    <property type="evidence" value="ECO:0007669"/>
    <property type="project" value="UniProtKB-UniRule"/>
</dbReference>
<evidence type="ECO:0000256" key="11">
    <source>
        <dbReference type="RuleBase" id="RU000520"/>
    </source>
</evidence>
<dbReference type="Pfam" id="PF00709">
    <property type="entry name" value="Adenylsucc_synt"/>
    <property type="match status" value="1"/>
</dbReference>
<dbReference type="CDD" id="cd03108">
    <property type="entry name" value="AdSS"/>
    <property type="match status" value="1"/>
</dbReference>
<evidence type="ECO:0000256" key="3">
    <source>
        <dbReference type="ARBA" id="ARBA00022490"/>
    </source>
</evidence>
<dbReference type="GO" id="GO:0000287">
    <property type="term" value="F:magnesium ion binding"/>
    <property type="evidence" value="ECO:0007669"/>
    <property type="project" value="UniProtKB-UniRule"/>
</dbReference>
<dbReference type="HAMAP" id="MF_00011">
    <property type="entry name" value="Adenylosucc_synth"/>
    <property type="match status" value="1"/>
</dbReference>
<feature type="binding site" evidence="10">
    <location>
        <position position="236"/>
    </location>
    <ligand>
        <name>IMP</name>
        <dbReference type="ChEBI" id="CHEBI:58053"/>
    </ligand>
</feature>
<feature type="binding site" evidence="10">
    <location>
        <position position="221"/>
    </location>
    <ligand>
        <name>IMP</name>
        <dbReference type="ChEBI" id="CHEBI:58053"/>
    </ligand>
</feature>
<dbReference type="PROSITE" id="PS01266">
    <property type="entry name" value="ADENYLOSUCCIN_SYN_1"/>
    <property type="match status" value="1"/>
</dbReference>
<feature type="binding site" evidence="10">
    <location>
        <begin position="328"/>
        <end position="330"/>
    </location>
    <ligand>
        <name>GTP</name>
        <dbReference type="ChEBI" id="CHEBI:37565"/>
    </ligand>
</feature>
<organism evidence="12 13">
    <name type="scientific">Fusarium oxysporum f. sp. conglutinans</name>
    <dbReference type="NCBI Taxonomy" id="100902"/>
    <lineage>
        <taxon>Eukaryota</taxon>
        <taxon>Fungi</taxon>
        <taxon>Dikarya</taxon>
        <taxon>Ascomycota</taxon>
        <taxon>Pezizomycotina</taxon>
        <taxon>Sordariomycetes</taxon>
        <taxon>Hypocreomycetidae</taxon>
        <taxon>Hypocreales</taxon>
        <taxon>Nectriaceae</taxon>
        <taxon>Fusarium</taxon>
        <taxon>Fusarium oxysporum species complex</taxon>
    </lineage>
</organism>
<feature type="binding site" evidence="10">
    <location>
        <position position="13"/>
    </location>
    <ligand>
        <name>Mg(2+)</name>
        <dbReference type="ChEBI" id="CHEBI:18420"/>
    </ligand>
</feature>
<evidence type="ECO:0000313" key="12">
    <source>
        <dbReference type="EMBL" id="KAF6524075.1"/>
    </source>
</evidence>
<dbReference type="Proteomes" id="UP000593570">
    <property type="component" value="Unassembled WGS sequence"/>
</dbReference>
<feature type="binding site" evidence="10">
    <location>
        <position position="143"/>
    </location>
    <ligand>
        <name>IMP</name>
        <dbReference type="ChEBI" id="CHEBI:58053"/>
        <note>ligand shared between dimeric partners</note>
    </ligand>
</feature>
<feature type="binding site" evidence="10">
    <location>
        <begin position="296"/>
        <end position="302"/>
    </location>
    <ligand>
        <name>substrate</name>
    </ligand>
</feature>
<evidence type="ECO:0000256" key="6">
    <source>
        <dbReference type="ARBA" id="ARBA00022741"/>
    </source>
</evidence>
<dbReference type="InterPro" id="IPR018220">
    <property type="entry name" value="Adenylosuccin_syn_GTP-bd"/>
</dbReference>
<comment type="pathway">
    <text evidence="10 11">Purine metabolism; AMP biosynthesis via de novo pathway; AMP from IMP: step 1/2.</text>
</comment>
<dbReference type="PANTHER" id="PTHR11846">
    <property type="entry name" value="ADENYLOSUCCINATE SYNTHETASE"/>
    <property type="match status" value="1"/>
</dbReference>
<evidence type="ECO:0000256" key="4">
    <source>
        <dbReference type="ARBA" id="ARBA00022598"/>
    </source>
</evidence>
<feature type="binding site" evidence="10">
    <location>
        <position position="302"/>
    </location>
    <ligand>
        <name>GTP</name>
        <dbReference type="ChEBI" id="CHEBI:37565"/>
    </ligand>
</feature>
<comment type="function">
    <text evidence="1">Plays an important role in the de novo pathway and in the salvage pathway of purine nucleotide biosynthesis. Catalyzes the first committed step in the biosynthesis of AMP from IMP.</text>
</comment>
<keyword evidence="5 10" id="KW-0479">Metal-binding</keyword>
<dbReference type="SUPFAM" id="SSF52540">
    <property type="entry name" value="P-loop containing nucleoside triphosphate hydrolases"/>
    <property type="match status" value="1"/>
</dbReference>
<comment type="caution">
    <text evidence="12">The sequence shown here is derived from an EMBL/GenBank/DDBJ whole genome shotgun (WGS) entry which is preliminary data.</text>
</comment>
<feature type="binding site" evidence="10">
    <location>
        <begin position="12"/>
        <end position="18"/>
    </location>
    <ligand>
        <name>GTP</name>
        <dbReference type="ChEBI" id="CHEBI:37565"/>
    </ligand>
</feature>
<keyword evidence="9 10" id="KW-0342">GTP-binding</keyword>
<feature type="binding site" evidence="10">
    <location>
        <position position="300"/>
    </location>
    <ligand>
        <name>IMP</name>
        <dbReference type="ChEBI" id="CHEBI:58053"/>
    </ligand>
</feature>
<evidence type="ECO:0000256" key="7">
    <source>
        <dbReference type="ARBA" id="ARBA00022755"/>
    </source>
</evidence>
<feature type="binding site" evidence="10">
    <location>
        <begin position="13"/>
        <end position="16"/>
    </location>
    <ligand>
        <name>IMP</name>
        <dbReference type="ChEBI" id="CHEBI:58053"/>
    </ligand>
</feature>
<feature type="active site" description="Proton acceptor" evidence="10">
    <location>
        <position position="13"/>
    </location>
</feature>
<keyword evidence="4 10" id="KW-0436">Ligase</keyword>
<dbReference type="Gene3D" id="3.90.170.10">
    <property type="entry name" value="Adenylosuccinate Synthetase, subunit A, domain 3"/>
    <property type="match status" value="1"/>
</dbReference>
<keyword evidence="7 10" id="KW-0658">Purine biosynthesis</keyword>
<evidence type="ECO:0000256" key="8">
    <source>
        <dbReference type="ARBA" id="ARBA00022842"/>
    </source>
</evidence>
<dbReference type="InterPro" id="IPR042109">
    <property type="entry name" value="Adenylosuccinate_synth_dom1"/>
</dbReference>
<feature type="binding site" evidence="10">
    <location>
        <begin position="410"/>
        <end position="412"/>
    </location>
    <ligand>
        <name>GTP</name>
        <dbReference type="ChEBI" id="CHEBI:37565"/>
    </ligand>
</feature>
<feature type="binding site" evidence="10">
    <location>
        <position position="40"/>
    </location>
    <ligand>
        <name>Mg(2+)</name>
        <dbReference type="ChEBI" id="CHEBI:18420"/>
    </ligand>
</feature>
<evidence type="ECO:0000256" key="9">
    <source>
        <dbReference type="ARBA" id="ARBA00023134"/>
    </source>
</evidence>
<evidence type="ECO:0000256" key="1">
    <source>
        <dbReference type="ARBA" id="ARBA00003779"/>
    </source>
</evidence>
<dbReference type="GO" id="GO:0005737">
    <property type="term" value="C:cytoplasm"/>
    <property type="evidence" value="ECO:0007669"/>
    <property type="project" value="UniProtKB-SubCell"/>
</dbReference>
<dbReference type="GO" id="GO:0044208">
    <property type="term" value="P:'de novo' AMP biosynthetic process"/>
    <property type="evidence" value="ECO:0007669"/>
    <property type="project" value="UniProtKB-UniRule"/>
</dbReference>
<dbReference type="GO" id="GO:0004019">
    <property type="term" value="F:adenylosuccinate synthase activity"/>
    <property type="evidence" value="ECO:0007669"/>
    <property type="project" value="UniProtKB-UniRule"/>
</dbReference>
<sequence>MPITVILGAQWGDEGKGKLVDGQCQEAQLCARAAGGNNAGHLVRVNGVSYSFHLLPSGLINPRCMNFIGSGVVFHVPSFFSELKELEKNLTAVHDRILVSDRVNVLLDLHIAVDGLEEEELGDAAIGTTRRGIGPCYQTSRARTGIKMTDVFHPEVFEQKLRRLADGFQKRFGELLEYDIEAELARFDEYRQTLSKYVVDGVAFMRSAQESNMKIVIEGANALMLDVDYGSYPFVTSSSTTLAGIIGGLALNPKNITETVGVVKAYTTRVGAGAFKTEDTEEIGTKLQEIGREWGTSTGRRRRCGWLDLVVVKYSNSINYYDSLNLTKLDVLDTFETIKIAIAYKIDGEELDSYPADLEILNRAEVVYHEMPGWQKPTTNARTYYDLPRAARDYVEYIEKFVGVKIKYIGTGPDREAMIQRA</sequence>
<evidence type="ECO:0000256" key="10">
    <source>
        <dbReference type="HAMAP-Rule" id="MF_03125"/>
    </source>
</evidence>
<evidence type="ECO:0000313" key="13">
    <source>
        <dbReference type="Proteomes" id="UP000593570"/>
    </source>
</evidence>
<comment type="function">
    <text evidence="10">Plays an important role in the de novo pathway and in the salvage pathway of purine nucleotide biosynthesis. Catalyzes the first commited step in the biosynthesis of AMP from IMP.</text>
</comment>
<feature type="binding site" evidence="10">
    <location>
        <position position="129"/>
    </location>
    <ligand>
        <name>IMP</name>
        <dbReference type="ChEBI" id="CHEBI:58053"/>
    </ligand>
</feature>
<feature type="binding site" evidence="10">
    <location>
        <begin position="38"/>
        <end position="41"/>
    </location>
    <ligand>
        <name>IMP</name>
        <dbReference type="ChEBI" id="CHEBI:58053"/>
    </ligand>
</feature>
<name>A0A8H6LMN0_FUSOX</name>
<dbReference type="NCBIfam" id="NF002223">
    <property type="entry name" value="PRK01117.1"/>
    <property type="match status" value="1"/>
</dbReference>
<accession>A0A8H6LMN0</accession>
<comment type="cofactor">
    <cofactor evidence="10">
        <name>Mg(2+)</name>
        <dbReference type="ChEBI" id="CHEBI:18420"/>
    </cofactor>
    <text evidence="10">Binds 1 Mg(2+) ion per subunit.</text>
</comment>
<comment type="subcellular location">
    <subcellularLocation>
        <location evidence="10">Cytoplasm</location>
    </subcellularLocation>
</comment>
<comment type="function">
    <text evidence="11">Plays an important role in the de novo pathway of purine nucleotide biosynthesis.</text>
</comment>
<comment type="similarity">
    <text evidence="10 11">Belongs to the adenylosuccinate synthetase family.</text>
</comment>
<keyword evidence="3 10" id="KW-0963">Cytoplasm</keyword>
<comment type="subunit">
    <text evidence="2 10">Homodimer.</text>
</comment>
<dbReference type="Gene3D" id="1.10.300.10">
    <property type="entry name" value="Adenylosuccinate Synthetase, subunit A, domain 2"/>
    <property type="match status" value="1"/>
</dbReference>
<evidence type="ECO:0000256" key="5">
    <source>
        <dbReference type="ARBA" id="ARBA00022723"/>
    </source>
</evidence>
<keyword evidence="8 10" id="KW-0460">Magnesium</keyword>
<dbReference type="UniPathway" id="UPA00075">
    <property type="reaction ID" value="UER00335"/>
</dbReference>
<dbReference type="InterPro" id="IPR042111">
    <property type="entry name" value="Adenylosuccinate_synth_dom3"/>
</dbReference>
<dbReference type="SMART" id="SM00788">
    <property type="entry name" value="Adenylsucc_synt"/>
    <property type="match status" value="1"/>
</dbReference>
<dbReference type="PANTHER" id="PTHR11846:SF0">
    <property type="entry name" value="ADENYLOSUCCINATE SYNTHETASE"/>
    <property type="match status" value="1"/>
</dbReference>
<dbReference type="InterPro" id="IPR027417">
    <property type="entry name" value="P-loop_NTPase"/>
</dbReference>